<evidence type="ECO:0000256" key="3">
    <source>
        <dbReference type="ARBA" id="ARBA00023002"/>
    </source>
</evidence>
<evidence type="ECO:0000313" key="5">
    <source>
        <dbReference type="Proteomes" id="UP000078561"/>
    </source>
</evidence>
<dbReference type="PRINTS" id="PR00080">
    <property type="entry name" value="SDRFAMILY"/>
</dbReference>
<protein>
    <submittedName>
        <fullName evidence="4">Uncharacterized protein</fullName>
    </submittedName>
</protein>
<accession>A0A163KBI5</accession>
<dbReference type="Gene3D" id="3.40.50.720">
    <property type="entry name" value="NAD(P)-binding Rossmann-like Domain"/>
    <property type="match status" value="1"/>
</dbReference>
<dbReference type="PROSITE" id="PS00061">
    <property type="entry name" value="ADH_SHORT"/>
    <property type="match status" value="1"/>
</dbReference>
<dbReference type="InterPro" id="IPR002347">
    <property type="entry name" value="SDR_fam"/>
</dbReference>
<name>A0A163KBI5_ABSGL</name>
<proteinExistence type="inferred from homology"/>
<comment type="similarity">
    <text evidence="1">Belongs to the short-chain dehydrogenases/reductases (SDR) family.</text>
</comment>
<dbReference type="FunFam" id="3.40.50.720:FF:000084">
    <property type="entry name" value="Short-chain dehydrogenase reductase"/>
    <property type="match status" value="1"/>
</dbReference>
<keyword evidence="3" id="KW-0560">Oxidoreductase</keyword>
<dbReference type="InterPro" id="IPR020904">
    <property type="entry name" value="Sc_DH/Rdtase_CS"/>
</dbReference>
<dbReference type="PANTHER" id="PTHR42760:SF115">
    <property type="entry name" value="3-OXOACYL-[ACYL-CARRIER-PROTEIN] REDUCTASE FABG"/>
    <property type="match status" value="1"/>
</dbReference>
<keyword evidence="5" id="KW-1185">Reference proteome</keyword>
<dbReference type="FunCoup" id="A0A163KBI5">
    <property type="interactions" value="62"/>
</dbReference>
<dbReference type="OrthoDB" id="1393670at2759"/>
<evidence type="ECO:0000313" key="4">
    <source>
        <dbReference type="EMBL" id="SAM09566.1"/>
    </source>
</evidence>
<dbReference type="Pfam" id="PF13561">
    <property type="entry name" value="adh_short_C2"/>
    <property type="match status" value="1"/>
</dbReference>
<dbReference type="GO" id="GO:0016616">
    <property type="term" value="F:oxidoreductase activity, acting on the CH-OH group of donors, NAD or NADP as acceptor"/>
    <property type="evidence" value="ECO:0007669"/>
    <property type="project" value="TreeGrafter"/>
</dbReference>
<dbReference type="AlphaFoldDB" id="A0A163KBI5"/>
<dbReference type="EMBL" id="LT555144">
    <property type="protein sequence ID" value="SAM09566.1"/>
    <property type="molecule type" value="Genomic_DNA"/>
</dbReference>
<sequence length="254" mass="27227">MSALTMFSLSGKKAIVTGGSQGLGYEMCKALAGAGAQVAFIYVDSPQADDIATEISKEFHVMCKAYEADVSVAEKVHSVMSKIYADFGDIDILIANAGIHEAGPSETFDLDLWKHIFDVNVHGAFYCAQFVGERMLKKERGSIIFISSVAGHVGVRPQEVASYSASKGAVTSMTKALATEWATRGVRVNSINPGYMTTVPFGDNPQTRFWKLRTPMGRLGKPDELNGAAIYLASDASSYVTGAQFFVDGGYSCS</sequence>
<evidence type="ECO:0000256" key="1">
    <source>
        <dbReference type="ARBA" id="ARBA00006484"/>
    </source>
</evidence>
<dbReference type="PANTHER" id="PTHR42760">
    <property type="entry name" value="SHORT-CHAIN DEHYDROGENASES/REDUCTASES FAMILY MEMBER"/>
    <property type="match status" value="1"/>
</dbReference>
<organism evidence="4">
    <name type="scientific">Absidia glauca</name>
    <name type="common">Pin mould</name>
    <dbReference type="NCBI Taxonomy" id="4829"/>
    <lineage>
        <taxon>Eukaryota</taxon>
        <taxon>Fungi</taxon>
        <taxon>Fungi incertae sedis</taxon>
        <taxon>Mucoromycota</taxon>
        <taxon>Mucoromycotina</taxon>
        <taxon>Mucoromycetes</taxon>
        <taxon>Mucorales</taxon>
        <taxon>Cunninghamellaceae</taxon>
        <taxon>Absidia</taxon>
    </lineage>
</organism>
<dbReference type="STRING" id="4829.A0A163KBI5"/>
<dbReference type="InParanoid" id="A0A163KBI5"/>
<keyword evidence="2" id="KW-0521">NADP</keyword>
<reference evidence="4" key="1">
    <citation type="submission" date="2016-04" db="EMBL/GenBank/DDBJ databases">
        <authorList>
            <person name="Evans L.H."/>
            <person name="Alamgir A."/>
            <person name="Owens N."/>
            <person name="Weber N.D."/>
            <person name="Virtaneva K."/>
            <person name="Barbian K."/>
            <person name="Babar A."/>
            <person name="Rosenke K."/>
        </authorList>
    </citation>
    <scope>NUCLEOTIDE SEQUENCE [LARGE SCALE GENOMIC DNA]</scope>
    <source>
        <strain evidence="4">CBS 101.48</strain>
    </source>
</reference>
<dbReference type="SUPFAM" id="SSF51735">
    <property type="entry name" value="NAD(P)-binding Rossmann-fold domains"/>
    <property type="match status" value="1"/>
</dbReference>
<dbReference type="Proteomes" id="UP000078561">
    <property type="component" value="Unassembled WGS sequence"/>
</dbReference>
<dbReference type="PRINTS" id="PR00081">
    <property type="entry name" value="GDHRDH"/>
</dbReference>
<dbReference type="InterPro" id="IPR036291">
    <property type="entry name" value="NAD(P)-bd_dom_sf"/>
</dbReference>
<evidence type="ECO:0000256" key="2">
    <source>
        <dbReference type="ARBA" id="ARBA00022857"/>
    </source>
</evidence>
<gene>
    <name evidence="4" type="primary">ABSGL_15262.1 scaffold 16333</name>
</gene>